<dbReference type="InterPro" id="IPR046973">
    <property type="entry name" value="PLC-epsilon1_cat"/>
</dbReference>
<accession>H0WZN9</accession>
<dbReference type="Gene3D" id="1.10.238.10">
    <property type="entry name" value="EF-hand"/>
    <property type="match status" value="1"/>
</dbReference>
<dbReference type="Pfam" id="PF09279">
    <property type="entry name" value="EF-hand_like"/>
    <property type="match status" value="1"/>
</dbReference>
<keyword evidence="13 23" id="KW-0378">Hydrolase</keyword>
<feature type="domain" description="Ras-associating" evidence="28">
    <location>
        <begin position="2133"/>
        <end position="2236"/>
    </location>
</feature>
<evidence type="ECO:0000256" key="21">
    <source>
        <dbReference type="ARBA" id="ARBA00059831"/>
    </source>
</evidence>
<dbReference type="PROSITE" id="PS50004">
    <property type="entry name" value="C2"/>
    <property type="match status" value="1"/>
</dbReference>
<dbReference type="GO" id="GO:0000139">
    <property type="term" value="C:Golgi membrane"/>
    <property type="evidence" value="ECO:0007669"/>
    <property type="project" value="UniProtKB-SubCell"/>
</dbReference>
<dbReference type="Pfam" id="PF00387">
    <property type="entry name" value="PI-PLC-Y"/>
    <property type="match status" value="1"/>
</dbReference>
<comment type="subcellular location">
    <subcellularLocation>
        <location evidence="3">Cell membrane</location>
    </subcellularLocation>
    <subcellularLocation>
        <location evidence="5">Cell projection</location>
        <location evidence="5">Lamellipodium</location>
    </subcellularLocation>
    <subcellularLocation>
        <location evidence="6">Cytoplasm</location>
        <location evidence="6">Cytosol</location>
    </subcellularLocation>
    <subcellularLocation>
        <location evidence="4">Golgi apparatus membrane</location>
    </subcellularLocation>
</comment>
<evidence type="ECO:0000313" key="29">
    <source>
        <dbReference type="Ensembl" id="ENSOGAP00000008069.2"/>
    </source>
</evidence>
<dbReference type="GO" id="GO:0046872">
    <property type="term" value="F:metal ion binding"/>
    <property type="evidence" value="ECO:0007669"/>
    <property type="project" value="UniProtKB-KW"/>
</dbReference>
<dbReference type="Pfam" id="PF00388">
    <property type="entry name" value="PI-PLC-X"/>
    <property type="match status" value="1"/>
</dbReference>
<protein>
    <recommendedName>
        <fullName evidence="23">Phosphoinositide phospholipase C</fullName>
        <ecNumber evidence="23">3.1.4.11</ecNumber>
    </recommendedName>
</protein>
<dbReference type="GO" id="GO:0031267">
    <property type="term" value="F:small GTPase binding"/>
    <property type="evidence" value="ECO:0007669"/>
    <property type="project" value="Ensembl"/>
</dbReference>
<feature type="compositionally biased region" description="Polar residues" evidence="24">
    <location>
        <begin position="1055"/>
        <end position="1065"/>
    </location>
</feature>
<dbReference type="SUPFAM" id="SSF47473">
    <property type="entry name" value="EF-hand"/>
    <property type="match status" value="1"/>
</dbReference>
<dbReference type="SMART" id="SM00149">
    <property type="entry name" value="PLCYc"/>
    <property type="match status" value="1"/>
</dbReference>
<dbReference type="Gene3D" id="3.10.20.90">
    <property type="entry name" value="Phosphatidylinositol 3-kinase Catalytic Subunit, Chain A, domain 1"/>
    <property type="match status" value="2"/>
</dbReference>
<dbReference type="SUPFAM" id="SSF49562">
    <property type="entry name" value="C2 domain (Calcium/lipid-binding domain, CaLB)"/>
    <property type="match status" value="1"/>
</dbReference>
<dbReference type="InterPro" id="IPR023578">
    <property type="entry name" value="Ras_GEF_dom_sf"/>
</dbReference>
<evidence type="ECO:0000256" key="19">
    <source>
        <dbReference type="ARBA" id="ARBA00023224"/>
    </source>
</evidence>
<dbReference type="PROSITE" id="PS50009">
    <property type="entry name" value="RASGEF_CAT"/>
    <property type="match status" value="1"/>
</dbReference>
<comment type="catalytic activity">
    <reaction evidence="1 23">
        <text>a 1,2-diacyl-sn-glycero-3-phospho-(1D-myo-inositol-4,5-bisphosphate) + H2O = 1D-myo-inositol 1,4,5-trisphosphate + a 1,2-diacyl-sn-glycerol + H(+)</text>
        <dbReference type="Rhea" id="RHEA:33179"/>
        <dbReference type="ChEBI" id="CHEBI:15377"/>
        <dbReference type="ChEBI" id="CHEBI:15378"/>
        <dbReference type="ChEBI" id="CHEBI:17815"/>
        <dbReference type="ChEBI" id="CHEBI:58456"/>
        <dbReference type="ChEBI" id="CHEBI:203600"/>
        <dbReference type="EC" id="3.1.4.11"/>
    </reaction>
</comment>
<dbReference type="InterPro" id="IPR035892">
    <property type="entry name" value="C2_domain_sf"/>
</dbReference>
<reference evidence="29" key="3">
    <citation type="submission" date="2025-09" db="UniProtKB">
        <authorList>
            <consortium name="Ensembl"/>
        </authorList>
    </citation>
    <scope>IDENTIFICATION</scope>
</reference>
<feature type="region of interest" description="Disordered" evidence="24">
    <location>
        <begin position="1051"/>
        <end position="1192"/>
    </location>
</feature>
<dbReference type="PRINTS" id="PR00390">
    <property type="entry name" value="PHPHLIPASEC"/>
</dbReference>
<dbReference type="FunFam" id="3.10.20.90:FF:000086">
    <property type="entry name" value="Phosphoinositide phospholipase C"/>
    <property type="match status" value="1"/>
</dbReference>
<name>H0WZN9_OTOGA</name>
<feature type="region of interest" description="Disordered" evidence="24">
    <location>
        <begin position="2258"/>
        <end position="2293"/>
    </location>
</feature>
<evidence type="ECO:0000256" key="9">
    <source>
        <dbReference type="ARBA" id="ARBA00022553"/>
    </source>
</evidence>
<dbReference type="OMA" id="KKNYMAY"/>
<dbReference type="CDD" id="cd01780">
    <property type="entry name" value="RA2_PLC-epsilon"/>
    <property type="match status" value="1"/>
</dbReference>
<comment type="function">
    <text evidence="21">The production of the second messenger molecules diacylglycerol (DAG) and inositol 1,4,5-trisphosphate (IP3) is mediated by activated phosphatidylinositol-specific phospholipase C enzymes. PLCE1 is a bifunctional enzyme which also regulates small GTPases of the Ras superfamily through its Ras guanine-exchange factor (RasGEF) activity. As an effector of heterotrimeric and small G-protein, it may play a role in cell survival, cell growth, actin organization and T-cell activation. In podocytes, is involved in the regulation of lamellipodia formation. Acts downstream of AVIL to allow ARP2/3 complex assembly.</text>
</comment>
<dbReference type="GO" id="GO:0004435">
    <property type="term" value="F:phosphatidylinositol-4,5-bisphosphate phospholipase C activity"/>
    <property type="evidence" value="ECO:0007669"/>
    <property type="project" value="UniProtKB-EC"/>
</dbReference>
<keyword evidence="11" id="KW-0479">Metal-binding</keyword>
<evidence type="ECO:0000256" key="11">
    <source>
        <dbReference type="ARBA" id="ARBA00022723"/>
    </source>
</evidence>
<dbReference type="InterPro" id="IPR015359">
    <property type="entry name" value="PLC_EF-hand-like"/>
</dbReference>
<dbReference type="FunFam" id="2.60.40.150:FF:000085">
    <property type="entry name" value="Phosphoinositide phospholipase C"/>
    <property type="match status" value="1"/>
</dbReference>
<dbReference type="CDD" id="cd17229">
    <property type="entry name" value="RA1_PLC-epsilon"/>
    <property type="match status" value="1"/>
</dbReference>
<dbReference type="Pfam" id="PF00788">
    <property type="entry name" value="RA"/>
    <property type="match status" value="1"/>
</dbReference>
<dbReference type="InterPro" id="IPR000159">
    <property type="entry name" value="RA_dom"/>
</dbReference>
<dbReference type="PROSITE" id="PS50200">
    <property type="entry name" value="RA"/>
    <property type="match status" value="1"/>
</dbReference>
<evidence type="ECO:0000259" key="28">
    <source>
        <dbReference type="PROSITE" id="PS50200"/>
    </source>
</evidence>
<feature type="region of interest" description="Disordered" evidence="24">
    <location>
        <begin position="1682"/>
        <end position="1720"/>
    </location>
</feature>
<dbReference type="InterPro" id="IPR001192">
    <property type="entry name" value="PI-PLC_fam"/>
</dbReference>
<dbReference type="InParanoid" id="H0WZN9"/>
<dbReference type="FunFam" id="3.20.20.190:FF:000090">
    <property type="entry name" value="Phosphoinositide phospholipase C"/>
    <property type="match status" value="1"/>
</dbReference>
<dbReference type="Pfam" id="PF00617">
    <property type="entry name" value="RasGEF"/>
    <property type="match status" value="1"/>
</dbReference>
<dbReference type="GeneTree" id="ENSGT00940000157356"/>
<dbReference type="InterPro" id="IPR000909">
    <property type="entry name" value="PLipase_C_PInositol-sp_X_dom"/>
</dbReference>
<reference evidence="29" key="2">
    <citation type="submission" date="2025-08" db="UniProtKB">
        <authorList>
            <consortium name="Ensembl"/>
        </authorList>
    </citation>
    <scope>IDENTIFICATION</scope>
</reference>
<dbReference type="GO" id="GO:0010592">
    <property type="term" value="P:positive regulation of lamellipodium assembly"/>
    <property type="evidence" value="ECO:0007669"/>
    <property type="project" value="Ensembl"/>
</dbReference>
<evidence type="ECO:0000256" key="14">
    <source>
        <dbReference type="ARBA" id="ARBA00022837"/>
    </source>
</evidence>
<evidence type="ECO:0000256" key="10">
    <source>
        <dbReference type="ARBA" id="ARBA00022658"/>
    </source>
</evidence>
<feature type="domain" description="Ras-GEF" evidence="27">
    <location>
        <begin position="531"/>
        <end position="784"/>
    </location>
</feature>
<comment type="cofactor">
    <cofactor evidence="2">
        <name>Ca(2+)</name>
        <dbReference type="ChEBI" id="CHEBI:29108"/>
    </cofactor>
</comment>
<dbReference type="EC" id="3.1.4.11" evidence="23"/>
<dbReference type="Proteomes" id="UP000005225">
    <property type="component" value="Unassembled WGS sequence"/>
</dbReference>
<dbReference type="PROSITE" id="PS50008">
    <property type="entry name" value="PIPLC_Y_DOMAIN"/>
    <property type="match status" value="1"/>
</dbReference>
<dbReference type="EMBL" id="AAQR03020228">
    <property type="status" value="NOT_ANNOTATED_CDS"/>
    <property type="molecule type" value="Genomic_DNA"/>
</dbReference>
<evidence type="ECO:0000256" key="7">
    <source>
        <dbReference type="ARBA" id="ARBA00022475"/>
    </source>
</evidence>
<dbReference type="InterPro" id="IPR028398">
    <property type="entry name" value="PLC-epsilon1_RA2"/>
</dbReference>
<dbReference type="SMART" id="SM00147">
    <property type="entry name" value="RasGEF"/>
    <property type="match status" value="1"/>
</dbReference>
<dbReference type="GO" id="GO:0046488">
    <property type="term" value="P:phosphatidylinositol metabolic process"/>
    <property type="evidence" value="ECO:0007669"/>
    <property type="project" value="TreeGrafter"/>
</dbReference>
<keyword evidence="12" id="KW-0677">Repeat</keyword>
<dbReference type="Gene3D" id="1.10.840.10">
    <property type="entry name" value="Ras guanine-nucleotide exchange factors catalytic domain"/>
    <property type="match status" value="1"/>
</dbReference>
<dbReference type="PANTHER" id="PTHR10336">
    <property type="entry name" value="PHOSPHOINOSITIDE-SPECIFIC PHOSPHOLIPASE C FAMILY PROTEIN"/>
    <property type="match status" value="1"/>
</dbReference>
<evidence type="ECO:0000256" key="23">
    <source>
        <dbReference type="RuleBase" id="RU361133"/>
    </source>
</evidence>
<evidence type="ECO:0000256" key="3">
    <source>
        <dbReference type="ARBA" id="ARBA00004236"/>
    </source>
</evidence>
<dbReference type="GO" id="GO:0032835">
    <property type="term" value="P:glomerulus development"/>
    <property type="evidence" value="ECO:0007669"/>
    <property type="project" value="Ensembl"/>
</dbReference>
<dbReference type="EMBL" id="AAQR03020231">
    <property type="status" value="NOT_ANNOTATED_CDS"/>
    <property type="molecule type" value="Genomic_DNA"/>
</dbReference>
<keyword evidence="8" id="KW-0963">Cytoplasm</keyword>
<reference evidence="30" key="1">
    <citation type="submission" date="2011-03" db="EMBL/GenBank/DDBJ databases">
        <title>Version 3 of the genome sequence of Otolemur garnettii (Bushbaby).</title>
        <authorList>
            <consortium name="The Broad Institute Genome Sequencing Platform"/>
            <person name="Di Palma F."/>
            <person name="Johnson J."/>
            <person name="Lander E.S."/>
            <person name="Lindblad-Toh K."/>
            <person name="Jaffe D.B."/>
            <person name="Gnerre S."/>
            <person name="MacCallum I."/>
            <person name="Przybylski D."/>
            <person name="Ribeiro F.J."/>
            <person name="Burton J.N."/>
            <person name="Walker B.J."/>
            <person name="Sharpe T."/>
            <person name="Hall G."/>
        </authorList>
    </citation>
    <scope>NUCLEOTIDE SEQUENCE [LARGE SCALE GENOMIC DNA]</scope>
</reference>
<feature type="domain" description="PI-PLC Y-box" evidence="26">
    <location>
        <begin position="1753"/>
        <end position="1843"/>
    </location>
</feature>
<keyword evidence="30" id="KW-1185">Reference proteome</keyword>
<dbReference type="GO" id="GO:0051209">
    <property type="term" value="P:release of sequestered calcium ion into cytosol"/>
    <property type="evidence" value="ECO:0007669"/>
    <property type="project" value="TreeGrafter"/>
</dbReference>
<dbReference type="SUPFAM" id="SSF51695">
    <property type="entry name" value="PLC-like phosphodiesterases"/>
    <property type="match status" value="1"/>
</dbReference>
<dbReference type="PROSITE" id="PS50007">
    <property type="entry name" value="PIPLC_X_DOMAIN"/>
    <property type="match status" value="1"/>
</dbReference>
<dbReference type="CDD" id="cd00275">
    <property type="entry name" value="C2_PLC_like"/>
    <property type="match status" value="1"/>
</dbReference>
<feature type="compositionally biased region" description="Acidic residues" evidence="24">
    <location>
        <begin position="1577"/>
        <end position="1590"/>
    </location>
</feature>
<dbReference type="SMART" id="SM00148">
    <property type="entry name" value="PLCXc"/>
    <property type="match status" value="1"/>
</dbReference>
<dbReference type="Pfam" id="PF00168">
    <property type="entry name" value="C2"/>
    <property type="match status" value="1"/>
</dbReference>
<feature type="compositionally biased region" description="Low complexity" evidence="24">
    <location>
        <begin position="1169"/>
        <end position="1189"/>
    </location>
</feature>
<dbReference type="InterPro" id="IPR001895">
    <property type="entry name" value="RASGEF_cat_dom"/>
</dbReference>
<dbReference type="GO" id="GO:0007265">
    <property type="term" value="P:Ras protein signal transduction"/>
    <property type="evidence" value="ECO:0007669"/>
    <property type="project" value="Ensembl"/>
</dbReference>
<dbReference type="InterPro" id="IPR001711">
    <property type="entry name" value="PLipase_C_Pinositol-sp_Y"/>
</dbReference>
<evidence type="ECO:0000256" key="2">
    <source>
        <dbReference type="ARBA" id="ARBA00001913"/>
    </source>
</evidence>
<dbReference type="GO" id="GO:0005085">
    <property type="term" value="F:guanyl-nucleotide exchange factor activity"/>
    <property type="evidence" value="ECO:0007669"/>
    <property type="project" value="UniProtKB-KW"/>
</dbReference>
<evidence type="ECO:0000256" key="18">
    <source>
        <dbReference type="ARBA" id="ARBA00023136"/>
    </source>
</evidence>
<feature type="compositionally biased region" description="Polar residues" evidence="24">
    <location>
        <begin position="2260"/>
        <end position="2271"/>
    </location>
</feature>
<dbReference type="GO" id="GO:0030027">
    <property type="term" value="C:lamellipodium"/>
    <property type="evidence" value="ECO:0007669"/>
    <property type="project" value="UniProtKB-SubCell"/>
</dbReference>
<evidence type="ECO:0000256" key="24">
    <source>
        <dbReference type="SAM" id="MobiDB-lite"/>
    </source>
</evidence>
<dbReference type="Gene3D" id="2.60.40.150">
    <property type="entry name" value="C2 domain"/>
    <property type="match status" value="1"/>
</dbReference>
<keyword evidence="10 22" id="KW-0344">Guanine-nucleotide releasing factor</keyword>
<dbReference type="GO" id="GO:0005886">
    <property type="term" value="C:plasma membrane"/>
    <property type="evidence" value="ECO:0007669"/>
    <property type="project" value="UniProtKB-SubCell"/>
</dbReference>
<dbReference type="SUPFAM" id="SSF48366">
    <property type="entry name" value="Ras GEF"/>
    <property type="match status" value="1"/>
</dbReference>
<dbReference type="InterPro" id="IPR000008">
    <property type="entry name" value="C2_dom"/>
</dbReference>
<dbReference type="SMART" id="SM00239">
    <property type="entry name" value="C2"/>
    <property type="match status" value="1"/>
</dbReference>
<dbReference type="InterPro" id="IPR046974">
    <property type="entry name" value="PLC_epsilon1_EF"/>
</dbReference>
<dbReference type="SUPFAM" id="SSF54236">
    <property type="entry name" value="Ubiquitin-like"/>
    <property type="match status" value="2"/>
</dbReference>
<dbReference type="CDD" id="cd16203">
    <property type="entry name" value="EFh_PI-PLCepsilon"/>
    <property type="match status" value="1"/>
</dbReference>
<sequence>MTSEEMAASVLIPVTQRKGIAVQSAADEGNGKVSDISIPVAHTVRQSGQTAPPVSQLNKHEEESCGRNLPKLLSIAREKIVSDENSNEKCWEKSMPESVKNLNMKCSNMLRKHQCGLPQSQFYERCNSPPEEGLCLETGIPYPLEKKVIPEIQLEIDGPPMGVSPLGNQSAILETGRALPDSNVALFHFHYEVDRGMSDTFYTLSENLILENCGNCVPLPSVGGEQTKNYMAYTCKLMELAGNSDKNGQQQCDHCDTLNDRYLCFEGSCRKVGTICPSDGFCRDGFTDSPSAKTFLSHFEDFPDNCEDVEDDFLRSKKERSTLLVRRFCKNDREVKKSVYTGTRAIVRTLPSGHIGLVAWSYIDQKRNGLLLPGGRIMEPLSMVEMRKGVSWCLSEPQWYPIYNAVRRGKETEDTVGSLLHLFTNLSASETAHGRISIGPCLKPCVRDTVCEYRATLQRTSLSQYITGSLLEATTSLGARSGLLNTFGGSTGRMMLKERQPGTSVANSNALPSSAAGISKELIDLQPLIQFPEEVASILTEQEQNIYRRVLPVDYLCFLTRNLGAPECQRSLPCLRASISASILTSQNGEHNALEDLVVRFNEVSSWVTWLILTAGSMEEKREVFSYLVHVAKCCWNMGNYNAVMEFLAGLRSRKVLKMWQFMDQSDLETMRSLKDAMAQHESSCEYRKVVTRALHIPGCKVVPFCGVFLKELCEVLDGSSGLVKLCPRYNSQEETLEFVADYSGQDNFLQRVGQNGLKNSEKESTVNSIFQIIRSCSRSLETEEEDSPSEGSSSRKNSLKEKSRWQCIIGDLLDSENDIFEQSKDYDTPGPENPQAFDHGTELIPWYVLSIQADVHQFLLQGATVIRYDQDTHLSARCFLQLQPDNSTLTWKKPTTASPASTKAKLCVLSNTAEPGKFPILTNAGLSGLVEGLLDLFSVKAVYMGHPAIDIHTVCVQNKLGSMVLSETGVTLLYGLQTTDNRLLHFVAPKQTAKMLFSGLLELTRAVRKMRRFPDQRQQWLRKQYVSLRQEDGRYEGPTLAHAVELFGGRRWSTRNPSPGTSAKNAEKPNMQRNNTLGISTTKKKKKILMRGESGEVTDDEMATRKAKTHKDCRGRSGSDPQDISEQEESEVNAIACPPNPLPSRRAHSLTTAGSPSLAAGTPSPIRPVSSPVLSSNKSPSSAWSSSSWHGRVKGGMKGFQSFMVSDSSMSFVEFVELFKSFSVRSRKDLKDLFDLYAVPCNRSGSESAPLYTNLTIDENISDLQPDLDLLTRNVSDLGLFIKSKQQLSDNQRQISDAIAAASIVTNGTGIESTSLGIFGVGILQLNDFLVNCQGEHCTYDEILSIIQKFEPSISMCHQGLMSFEGFARFLMDKDNFASKNDESQENVKELQLPLSYYYIESSHNTYLTGHQLKGESSVELYSQVLLQGCRSVELDCWDGDDGMPIIYHGHTLTTKIPFKEVVEAIDRSAFVTSDLPIIISIENHCSLPQQRKMAEIFKTVFGEKLVAKFLFETDFSDDPMLPSPDQLRRKVLLKNKKLKAHQTPVDILKQKAHQLASMQAQAYTGGNANPPPANNEEEEEEEDEYDYDYESLSDDNILEDRPENKSSNDKLQFEYSEEIPKRIKKADNSSYNKGKVYDMELGEEFYLPQNKKESRQIAPELSDLVIYCQAVKFPGLSTLNASGSNRGKERKSRKSIFGNNPGRMSPGETASFNKTSGKSSCEGIRLTWEESSSPLNPTTSLSAIIRTPKCYHISSLNENAAKRLCRRYSQKLIQHTTCQLLRTYPAATRIDSSNPNPLMFWLHGIQLVALNYQTDDLPLHLNAAMFEANGGCGYVLKPPVLWDKNCPMYQKFSPLERDLGNMEPAVYSLTVVSGQNVCPSNSTGSPCIEVDVLGMPLDSCHFRTKPIHRNTLNPMWNEQFLFRVHFEDLVFLRFAVVENNSSAVTAQRIIPLKALKRGYRHLQLRNLHNEVLEISSLFINSRRMEENSSSSAMPASSMFSTEERKCLQTYRVTVHGVPGPEPFTVFTINEGTKAKQLLQQILMTEQDAKPIATDYFLMEEKYFISKEKNECRKQPFQRAIGPEEEIMKILSSWFPEEGYVGRIVLKTQQENLEEKNVVQDDKEMILSTEEESFFVQVHDVSPEQPRTVIKAPRVSTAQDVIQQTLCKAKYSYSILSNPNPSDYVLLEEVVKDTTNKKSSALKSSQRVLLDQECVFQAQSKWKGAGKFILKLKEQVQASREDKKKGISFASELKKLTKSTKQPRGLTSPSLLFASESVQNKEEKPVGGLSSSDTVDYQQVMIFQQEVKE</sequence>
<dbReference type="GO" id="GO:0005829">
    <property type="term" value="C:cytosol"/>
    <property type="evidence" value="ECO:0007669"/>
    <property type="project" value="UniProtKB-SubCell"/>
</dbReference>
<dbReference type="GO" id="GO:0016042">
    <property type="term" value="P:lipid catabolic process"/>
    <property type="evidence" value="ECO:0007669"/>
    <property type="project" value="UniProtKB-KW"/>
</dbReference>
<dbReference type="EMBL" id="AAQR03020230">
    <property type="status" value="NOT_ANNOTATED_CDS"/>
    <property type="molecule type" value="Genomic_DNA"/>
</dbReference>
<keyword evidence="15 23" id="KW-0442">Lipid degradation</keyword>
<evidence type="ECO:0000256" key="15">
    <source>
        <dbReference type="ARBA" id="ARBA00022963"/>
    </source>
</evidence>
<dbReference type="Gene3D" id="3.20.20.190">
    <property type="entry name" value="Phosphatidylinositol (PI) phosphodiesterase"/>
    <property type="match status" value="1"/>
</dbReference>
<dbReference type="STRING" id="30611.ENSOGAP00000008069"/>
<dbReference type="Ensembl" id="ENSOGAT00000009003.2">
    <property type="protein sequence ID" value="ENSOGAP00000008069.2"/>
    <property type="gene ID" value="ENSOGAG00000008992.2"/>
</dbReference>
<evidence type="ECO:0000256" key="5">
    <source>
        <dbReference type="ARBA" id="ARBA00004510"/>
    </source>
</evidence>
<keyword evidence="14" id="KW-0106">Calcium</keyword>
<dbReference type="InterPro" id="IPR017946">
    <property type="entry name" value="PLC-like_Pdiesterase_TIM-brl"/>
</dbReference>
<feature type="domain" description="C2" evidence="25">
    <location>
        <begin position="1849"/>
        <end position="1974"/>
    </location>
</feature>
<evidence type="ECO:0000256" key="22">
    <source>
        <dbReference type="PROSITE-ProRule" id="PRU00168"/>
    </source>
</evidence>
<feature type="compositionally biased region" description="Polar residues" evidence="24">
    <location>
        <begin position="1072"/>
        <end position="1082"/>
    </location>
</feature>
<evidence type="ECO:0000256" key="16">
    <source>
        <dbReference type="ARBA" id="ARBA00023034"/>
    </source>
</evidence>
<dbReference type="PANTHER" id="PTHR10336:SF6">
    <property type="entry name" value="1-PHOSPHATIDYLINOSITOL 4,5-BISPHOSPHATE PHOSPHODIESTERASE EPSILON-1"/>
    <property type="match status" value="1"/>
</dbReference>
<dbReference type="InterPro" id="IPR036964">
    <property type="entry name" value="RASGEF_cat_dom_sf"/>
</dbReference>
<dbReference type="EMBL" id="AAQR03020234">
    <property type="status" value="NOT_ANNOTATED_CDS"/>
    <property type="molecule type" value="Genomic_DNA"/>
</dbReference>
<dbReference type="GO" id="GO:0048015">
    <property type="term" value="P:phosphatidylinositol-mediated signaling"/>
    <property type="evidence" value="ECO:0007669"/>
    <property type="project" value="TreeGrafter"/>
</dbReference>
<dbReference type="HOGENOM" id="CLU_001158_0_0_1"/>
<keyword evidence="7" id="KW-1003">Cell membrane</keyword>
<dbReference type="InterPro" id="IPR029071">
    <property type="entry name" value="Ubiquitin-like_domsf"/>
</dbReference>
<dbReference type="GO" id="GO:0007200">
    <property type="term" value="P:phospholipase C-activating G protein-coupled receptor signaling pathway"/>
    <property type="evidence" value="ECO:0007669"/>
    <property type="project" value="Ensembl"/>
</dbReference>
<evidence type="ECO:0000256" key="8">
    <source>
        <dbReference type="ARBA" id="ARBA00022490"/>
    </source>
</evidence>
<organism evidence="29 30">
    <name type="scientific">Otolemur garnettii</name>
    <name type="common">Small-eared galago</name>
    <name type="synonym">Garnett's greater bushbaby</name>
    <dbReference type="NCBI Taxonomy" id="30611"/>
    <lineage>
        <taxon>Eukaryota</taxon>
        <taxon>Metazoa</taxon>
        <taxon>Chordata</taxon>
        <taxon>Craniata</taxon>
        <taxon>Vertebrata</taxon>
        <taxon>Euteleostomi</taxon>
        <taxon>Mammalia</taxon>
        <taxon>Eutheria</taxon>
        <taxon>Euarchontoglires</taxon>
        <taxon>Primates</taxon>
        <taxon>Strepsirrhini</taxon>
        <taxon>Lorisiformes</taxon>
        <taxon>Galagidae</taxon>
        <taxon>Otolemur</taxon>
    </lineage>
</organism>
<dbReference type="InterPro" id="IPR011992">
    <property type="entry name" value="EF-hand-dom_pair"/>
</dbReference>
<gene>
    <name evidence="29" type="primary">PLCE1</name>
</gene>
<dbReference type="FunFam" id="3.10.20.90:FF:000118">
    <property type="entry name" value="Phosphoinositide phospholipase C"/>
    <property type="match status" value="1"/>
</dbReference>
<dbReference type="EMBL" id="AAQR03020229">
    <property type="status" value="NOT_ANNOTATED_CDS"/>
    <property type="molecule type" value="Genomic_DNA"/>
</dbReference>
<keyword evidence="9" id="KW-0597">Phosphoprotein</keyword>
<proteinExistence type="predicted"/>
<feature type="compositionally biased region" description="Polar residues" evidence="24">
    <location>
        <begin position="1710"/>
        <end position="1720"/>
    </location>
</feature>
<evidence type="ECO:0000256" key="4">
    <source>
        <dbReference type="ARBA" id="ARBA00004394"/>
    </source>
</evidence>
<evidence type="ECO:0000256" key="13">
    <source>
        <dbReference type="ARBA" id="ARBA00022801"/>
    </source>
</evidence>
<dbReference type="FunFam" id="1.10.238.10:FF:000092">
    <property type="entry name" value="Phosphoinositide phospholipase C"/>
    <property type="match status" value="1"/>
</dbReference>
<dbReference type="FunCoup" id="H0WZN9">
    <property type="interactions" value="882"/>
</dbReference>
<dbReference type="GO" id="GO:0007173">
    <property type="term" value="P:epidermal growth factor receptor signaling pathway"/>
    <property type="evidence" value="ECO:0007669"/>
    <property type="project" value="Ensembl"/>
</dbReference>
<evidence type="ECO:0000259" key="25">
    <source>
        <dbReference type="PROSITE" id="PS50004"/>
    </source>
</evidence>
<evidence type="ECO:0000256" key="20">
    <source>
        <dbReference type="ARBA" id="ARBA00023273"/>
    </source>
</evidence>
<keyword evidence="18" id="KW-0472">Membrane</keyword>
<evidence type="ECO:0000256" key="17">
    <source>
        <dbReference type="ARBA" id="ARBA00023098"/>
    </source>
</evidence>
<dbReference type="SUPFAM" id="SSF50729">
    <property type="entry name" value="PH domain-like"/>
    <property type="match status" value="1"/>
</dbReference>
<keyword evidence="19" id="KW-0807">Transducer</keyword>
<evidence type="ECO:0000256" key="12">
    <source>
        <dbReference type="ARBA" id="ARBA00022737"/>
    </source>
</evidence>
<evidence type="ECO:0000259" key="26">
    <source>
        <dbReference type="PROSITE" id="PS50008"/>
    </source>
</evidence>
<evidence type="ECO:0000259" key="27">
    <source>
        <dbReference type="PROSITE" id="PS50009"/>
    </source>
</evidence>
<evidence type="ECO:0000256" key="1">
    <source>
        <dbReference type="ARBA" id="ARBA00001195"/>
    </source>
</evidence>
<dbReference type="CDD" id="cd08596">
    <property type="entry name" value="PI-PLCc_epsilon"/>
    <property type="match status" value="1"/>
</dbReference>
<dbReference type="EMBL" id="AAQR03020232">
    <property type="status" value="NOT_ANNOTATED_CDS"/>
    <property type="molecule type" value="Genomic_DNA"/>
</dbReference>
<feature type="region of interest" description="Disordered" evidence="24">
    <location>
        <begin position="1565"/>
        <end position="1590"/>
    </location>
</feature>
<dbReference type="GO" id="GO:0006651">
    <property type="term" value="P:diacylglycerol biosynthetic process"/>
    <property type="evidence" value="ECO:0007669"/>
    <property type="project" value="Ensembl"/>
</dbReference>
<dbReference type="EMBL" id="AAQR03020233">
    <property type="status" value="NOT_ANNOTATED_CDS"/>
    <property type="molecule type" value="Genomic_DNA"/>
</dbReference>
<keyword evidence="16" id="KW-0333">Golgi apparatus</keyword>
<evidence type="ECO:0000313" key="30">
    <source>
        <dbReference type="Proteomes" id="UP000005225"/>
    </source>
</evidence>
<keyword evidence="20" id="KW-0966">Cell projection</keyword>
<dbReference type="eggNOG" id="KOG0169">
    <property type="taxonomic scope" value="Eukaryota"/>
</dbReference>
<evidence type="ECO:0000256" key="6">
    <source>
        <dbReference type="ARBA" id="ARBA00004514"/>
    </source>
</evidence>
<keyword evidence="17 23" id="KW-0443">Lipid metabolism</keyword>
<dbReference type="EMBL" id="AAQR03020235">
    <property type="status" value="NOT_ANNOTATED_CDS"/>
    <property type="molecule type" value="Genomic_DNA"/>
</dbReference>